<protein>
    <submittedName>
        <fullName evidence="1">Uncharacterized protein</fullName>
    </submittedName>
</protein>
<evidence type="ECO:0000313" key="2">
    <source>
        <dbReference type="Proteomes" id="UP001153332"/>
    </source>
</evidence>
<comment type="caution">
    <text evidence="1">The sequence shown here is derived from an EMBL/GenBank/DDBJ whole genome shotgun (WGS) entry which is preliminary data.</text>
</comment>
<dbReference type="EMBL" id="JAPUUL010003458">
    <property type="protein sequence ID" value="KAJ8122881.1"/>
    <property type="molecule type" value="Genomic_DNA"/>
</dbReference>
<organism evidence="1 2">
    <name type="scientific">Lasiodiplodia mahajangana</name>
    <dbReference type="NCBI Taxonomy" id="1108764"/>
    <lineage>
        <taxon>Eukaryota</taxon>
        <taxon>Fungi</taxon>
        <taxon>Dikarya</taxon>
        <taxon>Ascomycota</taxon>
        <taxon>Pezizomycotina</taxon>
        <taxon>Dothideomycetes</taxon>
        <taxon>Dothideomycetes incertae sedis</taxon>
        <taxon>Botryosphaeriales</taxon>
        <taxon>Botryosphaeriaceae</taxon>
        <taxon>Lasiodiplodia</taxon>
    </lineage>
</organism>
<accession>A0ACC2J669</accession>
<evidence type="ECO:0000313" key="1">
    <source>
        <dbReference type="EMBL" id="KAJ8122881.1"/>
    </source>
</evidence>
<proteinExistence type="predicted"/>
<dbReference type="Proteomes" id="UP001153332">
    <property type="component" value="Unassembled WGS sequence"/>
</dbReference>
<gene>
    <name evidence="1" type="ORF">O1611_g9730</name>
</gene>
<keyword evidence="2" id="KW-1185">Reference proteome</keyword>
<sequence>MAHTQSTTTGINTFIPDMLDAICGGSFEKAKRAQEAGLEVRQEDDYWFCHAVNFIEGELCEFIGEVDDFTYKAGGSDCWIYPGFNPGSG</sequence>
<reference evidence="1" key="1">
    <citation type="submission" date="2022-12" db="EMBL/GenBank/DDBJ databases">
        <title>Genome Sequence of Lasiodiplodia mahajangana.</title>
        <authorList>
            <person name="Buettner E."/>
        </authorList>
    </citation>
    <scope>NUCLEOTIDE SEQUENCE</scope>
    <source>
        <strain evidence="1">VT137</strain>
    </source>
</reference>
<name>A0ACC2J669_9PEZI</name>